<dbReference type="PANTHER" id="PTHR22916">
    <property type="entry name" value="GLYCOSYLTRANSFERASE"/>
    <property type="match status" value="1"/>
</dbReference>
<dbReference type="OrthoDB" id="46222at2157"/>
<dbReference type="Pfam" id="PF00535">
    <property type="entry name" value="Glycos_transf_2"/>
    <property type="match status" value="1"/>
</dbReference>
<dbReference type="InterPro" id="IPR001173">
    <property type="entry name" value="Glyco_trans_2-like"/>
</dbReference>
<dbReference type="AlphaFoldDB" id="A0A2U1S5F5"/>
<keyword evidence="3" id="KW-1185">Reference proteome</keyword>
<dbReference type="PANTHER" id="PTHR22916:SF3">
    <property type="entry name" value="UDP-GLCNAC:BETAGAL BETA-1,3-N-ACETYLGLUCOSAMINYLTRANSFERASE-LIKE PROTEIN 1"/>
    <property type="match status" value="1"/>
</dbReference>
<sequence length="333" mass="39476">MEIKVSLIISVFNGEKYLRECLDSVIRQTLKEIEVICLNDGSTDKSKEILAEYSKDSRFKIINQENIGLGASRNKGMELAKGEYIAFLDADDWLVDNALETAYNEAKNKNTDITMFQMINYKENTGEEKKNDWFNLDKFDKRFKDTVFNYQQTKEFLFHLSVSACQKIYKRSYLERINAKFPEGIYFEDAPFFFNIWLRANRISIIKEYLYYRRSHENSITAKCDEKFFDVIPSGEEFFKIFVETGNYEIYKEELINFAINAYRLTLNSITEDAVEEFYKRSKRQFKKIVNSPYIEDFKKYMSKGNQDTFNNVLNSKDYEEFKKLNVNSKGNF</sequence>
<dbReference type="InterPro" id="IPR029044">
    <property type="entry name" value="Nucleotide-diphossugar_trans"/>
</dbReference>
<dbReference type="Gene3D" id="3.90.550.10">
    <property type="entry name" value="Spore Coat Polysaccharide Biosynthesis Protein SpsA, Chain A"/>
    <property type="match status" value="1"/>
</dbReference>
<dbReference type="CDD" id="cd00761">
    <property type="entry name" value="Glyco_tranf_GTA_type"/>
    <property type="match status" value="1"/>
</dbReference>
<evidence type="ECO:0000259" key="1">
    <source>
        <dbReference type="Pfam" id="PF00535"/>
    </source>
</evidence>
<comment type="caution">
    <text evidence="2">The sequence shown here is derived from an EMBL/GenBank/DDBJ whole genome shotgun (WGS) entry which is preliminary data.</text>
</comment>
<dbReference type="Proteomes" id="UP000245577">
    <property type="component" value="Unassembled WGS sequence"/>
</dbReference>
<evidence type="ECO:0000313" key="2">
    <source>
        <dbReference type="EMBL" id="PWB84800.1"/>
    </source>
</evidence>
<organism evidence="2 3">
    <name type="scientific">Methanobrevibacter woesei</name>
    <dbReference type="NCBI Taxonomy" id="190976"/>
    <lineage>
        <taxon>Archaea</taxon>
        <taxon>Methanobacteriati</taxon>
        <taxon>Methanobacteriota</taxon>
        <taxon>Methanomada group</taxon>
        <taxon>Methanobacteria</taxon>
        <taxon>Methanobacteriales</taxon>
        <taxon>Methanobacteriaceae</taxon>
        <taxon>Methanobrevibacter</taxon>
    </lineage>
</organism>
<evidence type="ECO:0000313" key="3">
    <source>
        <dbReference type="Proteomes" id="UP000245577"/>
    </source>
</evidence>
<dbReference type="EC" id="2.4.-.-" evidence="2"/>
<dbReference type="GO" id="GO:0016758">
    <property type="term" value="F:hexosyltransferase activity"/>
    <property type="evidence" value="ECO:0007669"/>
    <property type="project" value="UniProtKB-ARBA"/>
</dbReference>
<gene>
    <name evidence="2" type="primary">epsH_8</name>
    <name evidence="2" type="ORF">MBBWO_15660</name>
</gene>
<reference evidence="2 3" key="1">
    <citation type="submission" date="2017-03" db="EMBL/GenBank/DDBJ databases">
        <title>Genome sequence of Methanobrevibacter wosei.</title>
        <authorList>
            <person name="Poehlein A."/>
            <person name="Seedorf H."/>
            <person name="Daniel R."/>
        </authorList>
    </citation>
    <scope>NUCLEOTIDE SEQUENCE [LARGE SCALE GENOMIC DNA]</scope>
    <source>
        <strain evidence="2 3">DSM 11979</strain>
    </source>
</reference>
<dbReference type="EMBL" id="MZGU01000007">
    <property type="protein sequence ID" value="PWB84800.1"/>
    <property type="molecule type" value="Genomic_DNA"/>
</dbReference>
<dbReference type="RefSeq" id="WP_116670343.1">
    <property type="nucleotide sequence ID" value="NZ_MZGU01000007.1"/>
</dbReference>
<feature type="domain" description="Glycosyltransferase 2-like" evidence="1">
    <location>
        <begin position="6"/>
        <end position="174"/>
    </location>
</feature>
<name>A0A2U1S5F5_9EURY</name>
<keyword evidence="2" id="KW-0328">Glycosyltransferase</keyword>
<keyword evidence="2" id="KW-0808">Transferase</keyword>
<accession>A0A2U1S5F5</accession>
<proteinExistence type="predicted"/>
<protein>
    <submittedName>
        <fullName evidence="2">Putative glycosyltransferase EpsH</fullName>
        <ecNumber evidence="2">2.4.-.-</ecNumber>
    </submittedName>
</protein>
<dbReference type="SUPFAM" id="SSF53448">
    <property type="entry name" value="Nucleotide-diphospho-sugar transferases"/>
    <property type="match status" value="1"/>
</dbReference>